<comment type="caution">
    <text evidence="2">The sequence shown here is derived from an EMBL/GenBank/DDBJ whole genome shotgun (WGS) entry which is preliminary data.</text>
</comment>
<evidence type="ECO:0000313" key="3">
    <source>
        <dbReference type="Proteomes" id="UP000038009"/>
    </source>
</evidence>
<dbReference type="Proteomes" id="UP000038009">
    <property type="component" value="Unassembled WGS sequence"/>
</dbReference>
<organism evidence="2 3">
    <name type="scientific">Leptomonas seymouri</name>
    <dbReference type="NCBI Taxonomy" id="5684"/>
    <lineage>
        <taxon>Eukaryota</taxon>
        <taxon>Discoba</taxon>
        <taxon>Euglenozoa</taxon>
        <taxon>Kinetoplastea</taxon>
        <taxon>Metakinetoplastina</taxon>
        <taxon>Trypanosomatida</taxon>
        <taxon>Trypanosomatidae</taxon>
        <taxon>Leishmaniinae</taxon>
        <taxon>Leptomonas</taxon>
    </lineage>
</organism>
<name>A0A0N1ILV2_LEPSE</name>
<evidence type="ECO:0000256" key="1">
    <source>
        <dbReference type="SAM" id="MobiDB-lite"/>
    </source>
</evidence>
<feature type="region of interest" description="Disordered" evidence="1">
    <location>
        <begin position="622"/>
        <end position="647"/>
    </location>
</feature>
<dbReference type="EMBL" id="LJSK01000052">
    <property type="protein sequence ID" value="KPI88384.1"/>
    <property type="molecule type" value="Genomic_DNA"/>
</dbReference>
<feature type="compositionally biased region" description="Polar residues" evidence="1">
    <location>
        <begin position="622"/>
        <end position="641"/>
    </location>
</feature>
<feature type="compositionally biased region" description="Polar residues" evidence="1">
    <location>
        <begin position="768"/>
        <end position="779"/>
    </location>
</feature>
<feature type="region of interest" description="Disordered" evidence="1">
    <location>
        <begin position="1057"/>
        <end position="1086"/>
    </location>
</feature>
<feature type="compositionally biased region" description="Polar residues" evidence="1">
    <location>
        <begin position="809"/>
        <end position="821"/>
    </location>
</feature>
<feature type="region of interest" description="Disordered" evidence="1">
    <location>
        <begin position="760"/>
        <end position="779"/>
    </location>
</feature>
<feature type="region of interest" description="Disordered" evidence="1">
    <location>
        <begin position="797"/>
        <end position="821"/>
    </location>
</feature>
<reference evidence="2 3" key="1">
    <citation type="journal article" date="2015" name="PLoS Pathog.">
        <title>Leptomonas seymouri: Adaptations to the Dixenous Life Cycle Analyzed by Genome Sequencing, Transcriptome Profiling and Co-infection with Leishmania donovani.</title>
        <authorList>
            <person name="Kraeva N."/>
            <person name="Butenko A."/>
            <person name="Hlavacova J."/>
            <person name="Kostygov A."/>
            <person name="Myskova J."/>
            <person name="Grybchuk D."/>
            <person name="Lestinova T."/>
            <person name="Votypka J."/>
            <person name="Volf P."/>
            <person name="Opperdoes F."/>
            <person name="Flegontov P."/>
            <person name="Lukes J."/>
            <person name="Yurchenko V."/>
        </authorList>
    </citation>
    <scope>NUCLEOTIDE SEQUENCE [LARGE SCALE GENOMIC DNA]</scope>
    <source>
        <strain evidence="2 3">ATCC 30220</strain>
    </source>
</reference>
<keyword evidence="3" id="KW-1185">Reference proteome</keyword>
<accession>A0A0N1ILV2</accession>
<proteinExistence type="predicted"/>
<sequence length="1572" mass="166245">MMVSFVLEQMCAATGAARASTSSLLNTSSQVSCEASLPSRSPIPSALEVPPWRPSATNIAVTTTPSSSSVTAAPMLAGQRSGMDPQQQPSPTSQLLPTVLSTQRGVARVAALHPTFVLRLLTALLQASCGCAEDTAARVGLSPAPSPGKQQAAAGDYQRRAGYRDAFLQLLHLYAPLLLSRQRGTCTAVDELFTHVSQESGALITSKDQRRAERLLTKAVSCSWQHLLHRPAQLWVDAFLEFISSVVELLSAQSRRVARADPPSSCTRASTVAAAAGSVPPVEAASGSAAFLGEAEVRKGHQTLAASSVETETVEAVWMLKVLGMVLWLTDTSSPDQAVGADSDDDDVEPKPGPPVAGLAPDDATTAGQAVPELPAAAPLDASPNGLRKEDLSELCPLALHCRCSKAESIALAAVTSRMRQRRLHGESDEEGHHPLDANFSDTLDALALQVKIFTRLVWILQVCRESDHGRGVGKRGNDENGKESAPTVWEFSADPLMDDLAHLLRAQLEEKQKQQHRLLAAAERAVQRVLRLSTAQWHSPAMLVALCGVTSYQLHTQLRQLQQRLRDLVSEREGKVHAPEALSLLPSDAGSLPVAQPALVTDAVWSDDDLVEDKDDAVDQASMSGQTTAAPAQHNVSSTAAPARERPAPLVRRSLMQCLYSPRVSSRGCSAPASERVDVHDVNAAHLADPRTHRGDPAQYLSATRCMEHLWELPPRVPQEWTPALATAMACCALCIAATTTAVSHLCFFTGEPLPDDHGGQCAAPQPSLTAVPTSPTRASPRLSLLDLGFARQREAAADRVSPRKRNTSQVPPKGSSTNDADVVGALAQWHLRGLIQQLRTPAHGIELCARGRTVEVSTAGSRAHAVSRASLPSGPSSLAAVPSSVGATGGASWFAAYSQTNKSALPRARSTREASSAGASSAHRDQDSVTSLVLLRQISPAFLLASCLALQHLLRTQDQFFVHAQLGGSTMRELRQGVVDARRFAGGTAGWAAGMLQCAPTASPSGRRGGEGALSSQHNTRVRSLWCDVGVLGQGGDRSITAALDAALQDCADTNDGGDASTRPRQQKEGSVTTDTGEEGEDDLHASAGTCALTEALLVVVSFLGSRVVAVALPPLQASVHAAESHHKATSLDGALPPCASSTPLMKSPLSWCDALQALVGLTLDAHRVHRIRYKMQHQRRPNGADNGNSSAVVNGDSGPAGGSTARSSASPPPDAWRAAGVSSTSMGLVGSLRRPYHGGAGSRSSPKPPLSAARMPAAQPPSLSMEAHFGLGTFFLALVRALLQLYAGRADLREDANDDRCGDGAPSAAEASIAQCVFAMASVINDLLHDYAQHPPAALCEVLAMMSVLQLPPPFTSARVCKSEEQKEEPTGRSSKTMWEALRSTPYWDTLRLGALEAASLAWNAAPEPSSPPATPHTAVRRCSPVTLSITVSPACSIPSPRESLLGHIPCARDPASMSWLPTATPRSHQDEADIRWPQGHLSNAKSLLDLMAEEEALVLAMQSAAAPRTSTASELAPSDDALEEEAEKAQQLAIAVASSRRYMWAMSRLQYAWEDALMNTISSGCPSL</sequence>
<feature type="region of interest" description="Disordered" evidence="1">
    <location>
        <begin position="335"/>
        <end position="366"/>
    </location>
</feature>
<dbReference type="VEuPathDB" id="TriTrypDB:Lsey_0052_0070"/>
<dbReference type="OMA" id="ALAQWHL"/>
<evidence type="ECO:0000313" key="2">
    <source>
        <dbReference type="EMBL" id="KPI88384.1"/>
    </source>
</evidence>
<protein>
    <submittedName>
        <fullName evidence="2">Uncharacterized protein</fullName>
    </submittedName>
</protein>
<feature type="region of interest" description="Disordered" evidence="1">
    <location>
        <begin position="1235"/>
        <end position="1261"/>
    </location>
</feature>
<feature type="region of interest" description="Disordered" evidence="1">
    <location>
        <begin position="1178"/>
        <end position="1223"/>
    </location>
</feature>
<dbReference type="OrthoDB" id="266570at2759"/>
<gene>
    <name evidence="2" type="ORF">ABL78_2503</name>
</gene>